<evidence type="ECO:0008006" key="3">
    <source>
        <dbReference type="Google" id="ProtNLM"/>
    </source>
</evidence>
<feature type="non-terminal residue" evidence="1">
    <location>
        <position position="1021"/>
    </location>
</feature>
<dbReference type="EMBL" id="KN837169">
    <property type="protein sequence ID" value="KIJ37454.1"/>
    <property type="molecule type" value="Genomic_DNA"/>
</dbReference>
<organism evidence="1 2">
    <name type="scientific">Sphaerobolus stellatus (strain SS14)</name>
    <dbReference type="NCBI Taxonomy" id="990650"/>
    <lineage>
        <taxon>Eukaryota</taxon>
        <taxon>Fungi</taxon>
        <taxon>Dikarya</taxon>
        <taxon>Basidiomycota</taxon>
        <taxon>Agaricomycotina</taxon>
        <taxon>Agaricomycetes</taxon>
        <taxon>Phallomycetidae</taxon>
        <taxon>Geastrales</taxon>
        <taxon>Sphaerobolaceae</taxon>
        <taxon>Sphaerobolus</taxon>
    </lineage>
</organism>
<dbReference type="OrthoDB" id="2011702at2759"/>
<proteinExistence type="predicted"/>
<sequence length="1021" mass="112929">QTEPEAFTLSLFLNAQIAPTTKEPKPKGTNVLVPTSLVYPGGLREFSIDMGPEFVTRLVVIQGNFKHLTLAVYGDSVSEPLSEPSSYEPSLISLPPRTPLSSSMDLSNISDPCFPARELLKLIPTSTPLCLITRLILCLKSQDDAWETIKFAELTEFLETPDLEPGLEWLQRAAELFMLPVAAEIDDTLLTSFTNKLSQSLVEKTNDHAYALAGLLRRTSAQPTKLVGSILGSLNLEDSLNPALLDKHTVERLYDAAANPIIADALDSEHMSNNIRAFKEAHSSNHAAKTAATNLETRLQGWAKFDKVINGQCVEINGLLEWLKELTSDDMSCGVFLCWMIQEDMLSKLKNLPTSAITSTSSLWSNGGLSSSDFSALLRSLLGICFTLVVFCWAEDVSATASSERILAMIRLWQETEGYQEIVNHGLLLGRILYRLESILRSDAPAAGLSVMNVEQILRVLCTYPTSMIRAELAPLVEAIPIYGSSLLQSEQAMMQDVVTVSSYGLSQAILTIMDWPGRDIVSSDSYVLQAALLIIANALEDRESGEWTLLQTSWKENVHGLVYQLVELLGQVVVPIQEQFSLSLSSLLHLPVLTRLLSIAGLLLKILSRLIPSDVLPTRLVRKLAHDITNLFIIADMVDSACPQGNSATQVALSSRPICADTLSILCMSSNKDVTGQTVLQMLFHTSLYPENDDPTVRLEQGFYLLDLLLPISVSEDRIKERYWTQKVLPSILPDLGRFFRVLTVEHKVQLVKRLGALDRHEIGLMAWFIEEESRILLKAIESWRASPLLRENQRVQQVQAISSLQFLVQLMEASTGDISPDSFLESSTAQMVSQVFSAFAESHQDIPGLFELATSSAPYSSRFGRQGRIDIAIILLRNRDYQPSAFIQAADLLSLAGRSSEEHVNKVLADLGAFLQRLSEGDLQSEWSNNDSLPRAVVASMLWVLDQKVPDSLQLCGISKSSFMSIIPRISKALPDEISFLSEVEARITFSEDVPMQSVKAITDEPFTVPFNQLCDLLS</sequence>
<dbReference type="AlphaFoldDB" id="A0A0C9URN2"/>
<evidence type="ECO:0000313" key="2">
    <source>
        <dbReference type="Proteomes" id="UP000054279"/>
    </source>
</evidence>
<keyword evidence="2" id="KW-1185">Reference proteome</keyword>
<accession>A0A0C9URN2</accession>
<protein>
    <recommendedName>
        <fullName evidence="3">Virilizer N-terminal domain-containing protein</fullName>
    </recommendedName>
</protein>
<feature type="non-terminal residue" evidence="1">
    <location>
        <position position="1"/>
    </location>
</feature>
<reference evidence="1 2" key="1">
    <citation type="submission" date="2014-06" db="EMBL/GenBank/DDBJ databases">
        <title>Evolutionary Origins and Diversification of the Mycorrhizal Mutualists.</title>
        <authorList>
            <consortium name="DOE Joint Genome Institute"/>
            <consortium name="Mycorrhizal Genomics Consortium"/>
            <person name="Kohler A."/>
            <person name="Kuo A."/>
            <person name="Nagy L.G."/>
            <person name="Floudas D."/>
            <person name="Copeland A."/>
            <person name="Barry K.W."/>
            <person name="Cichocki N."/>
            <person name="Veneault-Fourrey C."/>
            <person name="LaButti K."/>
            <person name="Lindquist E.A."/>
            <person name="Lipzen A."/>
            <person name="Lundell T."/>
            <person name="Morin E."/>
            <person name="Murat C."/>
            <person name="Riley R."/>
            <person name="Ohm R."/>
            <person name="Sun H."/>
            <person name="Tunlid A."/>
            <person name="Henrissat B."/>
            <person name="Grigoriev I.V."/>
            <person name="Hibbett D.S."/>
            <person name="Martin F."/>
        </authorList>
    </citation>
    <scope>NUCLEOTIDE SEQUENCE [LARGE SCALE GENOMIC DNA]</scope>
    <source>
        <strain evidence="1 2">SS14</strain>
    </source>
</reference>
<dbReference type="HOGENOM" id="CLU_008184_0_0_1"/>
<name>A0A0C9URN2_SPHS4</name>
<dbReference type="Proteomes" id="UP000054279">
    <property type="component" value="Unassembled WGS sequence"/>
</dbReference>
<gene>
    <name evidence="1" type="ORF">M422DRAFT_33774</name>
</gene>
<evidence type="ECO:0000313" key="1">
    <source>
        <dbReference type="EMBL" id="KIJ37454.1"/>
    </source>
</evidence>